<gene>
    <name evidence="1" type="ORF">RQX22_18865</name>
</gene>
<dbReference type="RefSeq" id="WP_315728695.1">
    <property type="nucleotide sequence ID" value="NZ_JAVUPU010000016.1"/>
</dbReference>
<name>A0ABU3QC96_9SPHN</name>
<dbReference type="InterPro" id="IPR010281">
    <property type="entry name" value="DUF885"/>
</dbReference>
<dbReference type="Proteomes" id="UP001259572">
    <property type="component" value="Unassembled WGS sequence"/>
</dbReference>
<sequence length="577" mass="63557">MMSITEHESLSRSLLIIDQAWTEMRDSPWVRRDLGLPIERLPDIGEAASLSRSEKAKSLLARADGIDVAALPKEIALTLGVARAALERMAKEGEWYWVVFDPLGVGFFAIFAPCSYGGGFLLNMVGQMLAQHRFDAAGDLDRYLGLIEDYGRMIGQMRERTEGQAARSIRMPKLQLDQSLELVRRFAAQAESALVPAAARLGPVGGDRALAQIAERVRTKVKPNFDALLALLDDPAYRAAAPDAVGIGQYPGGPAVYAELVRQHTTLDLTPEQVHEEGLKRIAAVRAKMVALLEEIDFDGTPEAYLESLADDPDWRAEGDEAIGAVFHRYIDRIAPHIDDYFAFKPSAPHGVEPLPKALSGSMTFGYYDAPSADNPTGRYLFNADNLAGGPLANIAALNYHELVPGHHFHLASQRENKDLHPLRSYAFINAFNEGWAEYAATLAGEMGMYAEPAERFGRLVMDSFLTTRLVVDTGMNALGWCLEQARDYMRANAFMPETEIRSESLRYSCDIPGQSLAYKLGEYYLFERREEMRAALGDSFDIRAFHDAVLMPGALPLTLVGNNVADATRTLAAKAA</sequence>
<reference evidence="1 2" key="1">
    <citation type="submission" date="2023-05" db="EMBL/GenBank/DDBJ databases">
        <authorList>
            <person name="Guo Y."/>
        </authorList>
    </citation>
    <scope>NUCLEOTIDE SEQUENCE [LARGE SCALE GENOMIC DNA]</scope>
    <source>
        <strain evidence="1 2">GR2756</strain>
    </source>
</reference>
<organism evidence="1 2">
    <name type="scientific">Sphingosinicella rhizophila</name>
    <dbReference type="NCBI Taxonomy" id="3050082"/>
    <lineage>
        <taxon>Bacteria</taxon>
        <taxon>Pseudomonadati</taxon>
        <taxon>Pseudomonadota</taxon>
        <taxon>Alphaproteobacteria</taxon>
        <taxon>Sphingomonadales</taxon>
        <taxon>Sphingosinicellaceae</taxon>
        <taxon>Sphingosinicella</taxon>
    </lineage>
</organism>
<dbReference type="PANTHER" id="PTHR33361">
    <property type="entry name" value="GLR0591 PROTEIN"/>
    <property type="match status" value="1"/>
</dbReference>
<evidence type="ECO:0000313" key="2">
    <source>
        <dbReference type="Proteomes" id="UP001259572"/>
    </source>
</evidence>
<comment type="caution">
    <text evidence="1">The sequence shown here is derived from an EMBL/GenBank/DDBJ whole genome shotgun (WGS) entry which is preliminary data.</text>
</comment>
<dbReference type="PANTHER" id="PTHR33361:SF2">
    <property type="entry name" value="DUF885 DOMAIN-CONTAINING PROTEIN"/>
    <property type="match status" value="1"/>
</dbReference>
<proteinExistence type="predicted"/>
<evidence type="ECO:0000313" key="1">
    <source>
        <dbReference type="EMBL" id="MDT9601021.1"/>
    </source>
</evidence>
<dbReference type="EMBL" id="JAVUPU010000016">
    <property type="protein sequence ID" value="MDT9601021.1"/>
    <property type="molecule type" value="Genomic_DNA"/>
</dbReference>
<protein>
    <submittedName>
        <fullName evidence="1">DUF885 domain-containing protein</fullName>
    </submittedName>
</protein>
<accession>A0ABU3QC96</accession>
<keyword evidence="2" id="KW-1185">Reference proteome</keyword>
<dbReference type="Pfam" id="PF05960">
    <property type="entry name" value="DUF885"/>
    <property type="match status" value="1"/>
</dbReference>